<gene>
    <name evidence="1" type="ORF">GT019_07535</name>
</gene>
<dbReference type="Proteomes" id="UP000665561">
    <property type="component" value="Unassembled WGS sequence"/>
</dbReference>
<dbReference type="SMART" id="SM01149">
    <property type="entry name" value="DUF1237"/>
    <property type="match status" value="1"/>
</dbReference>
<dbReference type="Pfam" id="PF06824">
    <property type="entry name" value="Glyco_hydro_125"/>
    <property type="match status" value="1"/>
</dbReference>
<reference evidence="1 2" key="1">
    <citation type="submission" date="2020-01" db="EMBL/GenBank/DDBJ databases">
        <title>Paenibacillus soybeanensis sp. nov. isolated from the nodules of soybean (Glycine max(L.) Merr).</title>
        <authorList>
            <person name="Wang H."/>
        </authorList>
    </citation>
    <scope>NUCLEOTIDE SEQUENCE [LARGE SCALE GENOMIC DNA]</scope>
    <source>
        <strain evidence="1 2">T1</strain>
    </source>
</reference>
<dbReference type="PANTHER" id="PTHR31047">
    <property type="entry name" value="MEIOTICALLY UP-REGULATED GENE 157 PROTEIN"/>
    <property type="match status" value="1"/>
</dbReference>
<dbReference type="SUPFAM" id="SSF48208">
    <property type="entry name" value="Six-hairpin glycosidases"/>
    <property type="match status" value="1"/>
</dbReference>
<dbReference type="GO" id="GO:0016787">
    <property type="term" value="F:hydrolase activity"/>
    <property type="evidence" value="ECO:0007669"/>
    <property type="project" value="UniProtKB-KW"/>
</dbReference>
<organism evidence="1 2">
    <name type="scientific">Paenibacillus glycinis</name>
    <dbReference type="NCBI Taxonomy" id="2697035"/>
    <lineage>
        <taxon>Bacteria</taxon>
        <taxon>Bacillati</taxon>
        <taxon>Bacillota</taxon>
        <taxon>Bacilli</taxon>
        <taxon>Bacillales</taxon>
        <taxon>Paenibacillaceae</taxon>
        <taxon>Paenibacillus</taxon>
    </lineage>
</organism>
<name>A0ABW9XMF1_9BACL</name>
<dbReference type="PIRSF" id="PIRSF028846">
    <property type="entry name" value="UCP028846"/>
    <property type="match status" value="1"/>
</dbReference>
<keyword evidence="1" id="KW-0378">Hydrolase</keyword>
<dbReference type="InterPro" id="IPR008313">
    <property type="entry name" value="GH125"/>
</dbReference>
<protein>
    <submittedName>
        <fullName evidence="1">Glycoside hydrolase family 125 protein</fullName>
    </submittedName>
</protein>
<dbReference type="InterPro" id="IPR008928">
    <property type="entry name" value="6-hairpin_glycosidase_sf"/>
</dbReference>
<dbReference type="InterPro" id="IPR012341">
    <property type="entry name" value="6hp_glycosidase-like_sf"/>
</dbReference>
<accession>A0ABW9XMF1</accession>
<proteinExistence type="predicted"/>
<evidence type="ECO:0000313" key="1">
    <source>
        <dbReference type="EMBL" id="NBD23718.1"/>
    </source>
</evidence>
<dbReference type="EMBL" id="JAAAMV010000003">
    <property type="protein sequence ID" value="NBD23718.1"/>
    <property type="molecule type" value="Genomic_DNA"/>
</dbReference>
<sequence>MYKAVYRKIEEIASSLQQVDPGLAELFRGCYPNTLETTVELLSDDTSFVITGDIPAMWLRDSSAQIRPYVDLAGDDEDLRRLIRGVVHRQARYLALDPYANAFNMEPSGHGHTGDRPPKGPWVWERKFELDSLCYPVQLCAQYWEATGDRSVFNEDVHRMFSAIVDVMKTEQHHDRDSDYAFERSDCPPSDTLPFGGRGTRTNFTGMVWSGFRPSDDACTYGYLIPSNMFAVVVLKKLAGLAADIYADYALFESASKLAAEIEFGIETYGKVIHPEYGMLYAYETDGFGNHNLMDDANVPSLLSIPYLGYRPADDPIYRNTRAFVLSPANPSYYAGIAACGIGSPHTPSSHIWPIALIMQGLTSTDPGEQEALIRMLASTTGGTGFMHESFHADDPETFTREWFAWANSLFGEFVCRWVEGKAAAVPARP</sequence>
<evidence type="ECO:0000313" key="2">
    <source>
        <dbReference type="Proteomes" id="UP000665561"/>
    </source>
</evidence>
<comment type="caution">
    <text evidence="1">The sequence shown here is derived from an EMBL/GenBank/DDBJ whole genome shotgun (WGS) entry which is preliminary data.</text>
</comment>
<dbReference type="PANTHER" id="PTHR31047:SF0">
    <property type="entry name" value="MEIOTICALLY UP-REGULATED GENE 157 PROTEIN"/>
    <property type="match status" value="1"/>
</dbReference>
<dbReference type="Gene3D" id="1.50.10.10">
    <property type="match status" value="1"/>
</dbReference>
<dbReference type="RefSeq" id="WP_161742462.1">
    <property type="nucleotide sequence ID" value="NZ_JAAAMV010000003.1"/>
</dbReference>
<keyword evidence="2" id="KW-1185">Reference proteome</keyword>